<dbReference type="GO" id="GO:0005886">
    <property type="term" value="C:plasma membrane"/>
    <property type="evidence" value="ECO:0007669"/>
    <property type="project" value="TreeGrafter"/>
</dbReference>
<reference evidence="2" key="1">
    <citation type="journal article" date="2013" name="PLoS ONE">
        <title>Metagenomic insights into the carbohydrate-active enzymes carried by the microorganisms adhering to solid digesta in the rumen of cows.</title>
        <authorList>
            <person name="Wang L."/>
            <person name="Hatem A."/>
            <person name="Catalyurek U.V."/>
            <person name="Morrison M."/>
            <person name="Yu Z."/>
        </authorList>
    </citation>
    <scope>NUCLEOTIDE SEQUENCE</scope>
</reference>
<feature type="transmembrane region" description="Helical" evidence="1">
    <location>
        <begin position="6"/>
        <end position="24"/>
    </location>
</feature>
<accession>W0FJ32</accession>
<dbReference type="Gene3D" id="1.20.1630.10">
    <property type="entry name" value="Formate dehydrogenase/DMSO reductase domain"/>
    <property type="match status" value="1"/>
</dbReference>
<feature type="transmembrane region" description="Helical" evidence="1">
    <location>
        <begin position="197"/>
        <end position="216"/>
    </location>
</feature>
<organism evidence="2">
    <name type="scientific">uncultured bacterium Contig1491</name>
    <dbReference type="NCBI Taxonomy" id="1393439"/>
    <lineage>
        <taxon>Bacteria</taxon>
        <taxon>environmental samples</taxon>
    </lineage>
</organism>
<protein>
    <submittedName>
        <fullName evidence="2">Uncharacterized protein</fullName>
    </submittedName>
</protein>
<dbReference type="EMBL" id="KC246808">
    <property type="protein sequence ID" value="AHF24846.1"/>
    <property type="molecule type" value="Genomic_DNA"/>
</dbReference>
<name>W0FJ32_9BACT</name>
<keyword evidence="1" id="KW-1133">Transmembrane helix</keyword>
<dbReference type="GO" id="GO:0009389">
    <property type="term" value="F:dimethyl sulfoxide reductase activity"/>
    <property type="evidence" value="ECO:0007669"/>
    <property type="project" value="TreeGrafter"/>
</dbReference>
<dbReference type="GO" id="GO:0019645">
    <property type="term" value="P:anaerobic electron transport chain"/>
    <property type="evidence" value="ECO:0007669"/>
    <property type="project" value="InterPro"/>
</dbReference>
<evidence type="ECO:0000256" key="1">
    <source>
        <dbReference type="SAM" id="Phobius"/>
    </source>
</evidence>
<dbReference type="PANTHER" id="PTHR38095:SF2">
    <property type="entry name" value="ANAEROBIC DIMETHYL SULFOXIDE REDUCTASE CHAIN C"/>
    <property type="match status" value="1"/>
</dbReference>
<sequence>MISEFALFLFTLLGGIAAGAYTFAWAYPEGEGAKRWLLPGVSLVLLAIGGLALLLHLGHPERMLYAFSNPNAGITREGLATGLFGVLVLVDFIVALRTGKSLPKALGIVTAVAGVLLLLAMGSAYIQFYGVPAWGNWTSMLLFVVGGLSVGVLALPLFDAAIARNNAFAICAAVVNALFACSAVATGAHFASLGLSIVPFVCAAVAAIAAAVVAWFAKGRQGVAFPALAFLLAVVAVIVARYAFYMVV</sequence>
<keyword evidence="1" id="KW-0472">Membrane</keyword>
<dbReference type="GO" id="GO:0009390">
    <property type="term" value="C:dimethyl sulfoxide reductase complex"/>
    <property type="evidence" value="ECO:0007669"/>
    <property type="project" value="TreeGrafter"/>
</dbReference>
<proteinExistence type="predicted"/>
<feature type="transmembrane region" description="Helical" evidence="1">
    <location>
        <begin position="36"/>
        <end position="58"/>
    </location>
</feature>
<evidence type="ECO:0000313" key="2">
    <source>
        <dbReference type="EMBL" id="AHF24846.1"/>
    </source>
</evidence>
<keyword evidence="1" id="KW-0812">Transmembrane</keyword>
<feature type="transmembrane region" description="Helical" evidence="1">
    <location>
        <begin position="134"/>
        <end position="155"/>
    </location>
</feature>
<dbReference type="PANTHER" id="PTHR38095">
    <property type="entry name" value="ANAEROBIC DIMETHYL SULFOXIDE REDUCTASE CHAIN YNFH"/>
    <property type="match status" value="1"/>
</dbReference>
<dbReference type="AlphaFoldDB" id="W0FJ32"/>
<feature type="transmembrane region" description="Helical" evidence="1">
    <location>
        <begin position="78"/>
        <end position="96"/>
    </location>
</feature>
<feature type="transmembrane region" description="Helical" evidence="1">
    <location>
        <begin position="223"/>
        <end position="244"/>
    </location>
</feature>
<feature type="transmembrane region" description="Helical" evidence="1">
    <location>
        <begin position="167"/>
        <end position="191"/>
    </location>
</feature>
<feature type="transmembrane region" description="Helical" evidence="1">
    <location>
        <begin position="108"/>
        <end position="128"/>
    </location>
</feature>
<dbReference type="InterPro" id="IPR007059">
    <property type="entry name" value="DmsC"/>
</dbReference>